<accession>A0A1F4YD54</accession>
<gene>
    <name evidence="1" type="ORF">A2876_04660</name>
</gene>
<dbReference type="AlphaFoldDB" id="A0A1F4YD54"/>
<evidence type="ECO:0000313" key="2">
    <source>
        <dbReference type="Proteomes" id="UP000178176"/>
    </source>
</evidence>
<protein>
    <submittedName>
        <fullName evidence="1">Uncharacterized protein</fullName>
    </submittedName>
</protein>
<sequence length="284" mass="33473">MDKKRVVKAIKSGVNAALISSFPQAMFVVDPFLRQNPFWELCFFSVLSLYGIYMELRPNETKEVVEFIKNHPNDFRREIVESEEFKKGFLLFADQYLKQRLETKKHVLREIFLGFTKDDDKQKFELERLNDCLMRITVQSLEYLLFLKGVVMPQIEKEIDEELKKDQYQKSDRSLEWWKDIKLVSLSVWLPVDKYFHENYYSDSPKVREKFGMNKIDGWPSDLLHRAQNLETETRNNAKECINELVSLGMLKIKVTGGPIGTGAASDYTMTRFGYKFLTYLELP</sequence>
<dbReference type="Proteomes" id="UP000178176">
    <property type="component" value="Unassembled WGS sequence"/>
</dbReference>
<dbReference type="EMBL" id="MEXH01000028">
    <property type="protein sequence ID" value="OGC91824.1"/>
    <property type="molecule type" value="Genomic_DNA"/>
</dbReference>
<evidence type="ECO:0000313" key="1">
    <source>
        <dbReference type="EMBL" id="OGC91824.1"/>
    </source>
</evidence>
<organism evidence="1 2">
    <name type="scientific">Candidatus Amesbacteria bacterium RIFCSPHIGHO2_01_FULL_48_32b</name>
    <dbReference type="NCBI Taxonomy" id="1797253"/>
    <lineage>
        <taxon>Bacteria</taxon>
        <taxon>Candidatus Amesiibacteriota</taxon>
    </lineage>
</organism>
<name>A0A1F4YD54_9BACT</name>
<comment type="caution">
    <text evidence="1">The sequence shown here is derived from an EMBL/GenBank/DDBJ whole genome shotgun (WGS) entry which is preliminary data.</text>
</comment>
<reference evidence="1 2" key="1">
    <citation type="journal article" date="2016" name="Nat. Commun.">
        <title>Thousands of microbial genomes shed light on interconnected biogeochemical processes in an aquifer system.</title>
        <authorList>
            <person name="Anantharaman K."/>
            <person name="Brown C.T."/>
            <person name="Hug L.A."/>
            <person name="Sharon I."/>
            <person name="Castelle C.J."/>
            <person name="Probst A.J."/>
            <person name="Thomas B.C."/>
            <person name="Singh A."/>
            <person name="Wilkins M.J."/>
            <person name="Karaoz U."/>
            <person name="Brodie E.L."/>
            <person name="Williams K.H."/>
            <person name="Hubbard S.S."/>
            <person name="Banfield J.F."/>
        </authorList>
    </citation>
    <scope>NUCLEOTIDE SEQUENCE [LARGE SCALE GENOMIC DNA]</scope>
</reference>
<proteinExistence type="predicted"/>